<evidence type="ECO:0000256" key="2">
    <source>
        <dbReference type="SAM" id="Phobius"/>
    </source>
</evidence>
<organism evidence="3 4">
    <name type="scientific">Sphingomonas montanisoli</name>
    <dbReference type="NCBI Taxonomy" id="2606412"/>
    <lineage>
        <taxon>Bacteria</taxon>
        <taxon>Pseudomonadati</taxon>
        <taxon>Pseudomonadota</taxon>
        <taxon>Alphaproteobacteria</taxon>
        <taxon>Sphingomonadales</taxon>
        <taxon>Sphingomonadaceae</taxon>
        <taxon>Sphingomonas</taxon>
    </lineage>
</organism>
<protein>
    <submittedName>
        <fullName evidence="3">Uncharacterized protein</fullName>
    </submittedName>
</protein>
<keyword evidence="2" id="KW-0812">Transmembrane</keyword>
<keyword evidence="4" id="KW-1185">Reference proteome</keyword>
<name>A0A5D9BWL0_9SPHN</name>
<evidence type="ECO:0000313" key="4">
    <source>
        <dbReference type="Proteomes" id="UP000322077"/>
    </source>
</evidence>
<sequence length="141" mass="14430">MSWAAAWSFATRIGPWIIIAGLAAALLLTRAKLTEVRLEAKVEAADAKLGAAQSALANERRTGAAIATYAERTAALQPLIVRSTDTVTRYAETPAGRAPCAAPDRVLGIDQLDAALWSTASPASGRGGALPAHASAAPGGR</sequence>
<keyword evidence="2" id="KW-1133">Transmembrane helix</keyword>
<dbReference type="Proteomes" id="UP000322077">
    <property type="component" value="Unassembled WGS sequence"/>
</dbReference>
<gene>
    <name evidence="3" type="ORF">FYJ91_20420</name>
</gene>
<feature type="transmembrane region" description="Helical" evidence="2">
    <location>
        <begin position="6"/>
        <end position="28"/>
    </location>
</feature>
<proteinExistence type="predicted"/>
<reference evidence="3 4" key="1">
    <citation type="submission" date="2019-08" db="EMBL/GenBank/DDBJ databases">
        <authorList>
            <person name="Wang G."/>
            <person name="Xu Z."/>
        </authorList>
    </citation>
    <scope>NUCLEOTIDE SEQUENCE [LARGE SCALE GENOMIC DNA]</scope>
    <source>
        <strain evidence="3 4">ZX</strain>
    </source>
</reference>
<feature type="region of interest" description="Disordered" evidence="1">
    <location>
        <begin position="121"/>
        <end position="141"/>
    </location>
</feature>
<evidence type="ECO:0000313" key="3">
    <source>
        <dbReference type="EMBL" id="TZG23968.1"/>
    </source>
</evidence>
<dbReference type="RefSeq" id="WP_149524175.1">
    <property type="nucleotide sequence ID" value="NZ_VTOU01000008.1"/>
</dbReference>
<evidence type="ECO:0000256" key="1">
    <source>
        <dbReference type="SAM" id="MobiDB-lite"/>
    </source>
</evidence>
<dbReference type="AlphaFoldDB" id="A0A5D9BWL0"/>
<dbReference type="EMBL" id="VTOU01000008">
    <property type="protein sequence ID" value="TZG23968.1"/>
    <property type="molecule type" value="Genomic_DNA"/>
</dbReference>
<accession>A0A5D9BWL0</accession>
<comment type="caution">
    <text evidence="3">The sequence shown here is derived from an EMBL/GenBank/DDBJ whole genome shotgun (WGS) entry which is preliminary data.</text>
</comment>
<keyword evidence="2" id="KW-0472">Membrane</keyword>